<dbReference type="AlphaFoldDB" id="A0A0F9MTK6"/>
<dbReference type="InterPro" id="IPR029063">
    <property type="entry name" value="SAM-dependent_MTases_sf"/>
</dbReference>
<dbReference type="SUPFAM" id="SSF53335">
    <property type="entry name" value="S-adenosyl-L-methionine-dependent methyltransferases"/>
    <property type="match status" value="1"/>
</dbReference>
<dbReference type="InterPro" id="IPR001525">
    <property type="entry name" value="C5_MeTfrase"/>
</dbReference>
<accession>A0A0F9MTK6</accession>
<name>A0A0F9MTK6_9ZZZZ</name>
<feature type="non-terminal residue" evidence="3">
    <location>
        <position position="1"/>
    </location>
</feature>
<dbReference type="EMBL" id="LAZR01005119">
    <property type="protein sequence ID" value="KKN02707.1"/>
    <property type="molecule type" value="Genomic_DNA"/>
</dbReference>
<organism evidence="3">
    <name type="scientific">marine sediment metagenome</name>
    <dbReference type="NCBI Taxonomy" id="412755"/>
    <lineage>
        <taxon>unclassified sequences</taxon>
        <taxon>metagenomes</taxon>
        <taxon>ecological metagenomes</taxon>
    </lineage>
</organism>
<evidence type="ECO:0000256" key="2">
    <source>
        <dbReference type="ARBA" id="ARBA00022679"/>
    </source>
</evidence>
<evidence type="ECO:0008006" key="4">
    <source>
        <dbReference type="Google" id="ProtNLM"/>
    </source>
</evidence>
<keyword evidence="1" id="KW-0489">Methyltransferase</keyword>
<dbReference type="Gene3D" id="3.90.120.10">
    <property type="entry name" value="DNA Methylase, subunit A, domain 2"/>
    <property type="match status" value="1"/>
</dbReference>
<dbReference type="GO" id="GO:0032259">
    <property type="term" value="P:methylation"/>
    <property type="evidence" value="ECO:0007669"/>
    <property type="project" value="UniProtKB-KW"/>
</dbReference>
<dbReference type="GO" id="GO:0008168">
    <property type="term" value="F:methyltransferase activity"/>
    <property type="evidence" value="ECO:0007669"/>
    <property type="project" value="UniProtKB-KW"/>
</dbReference>
<evidence type="ECO:0000256" key="1">
    <source>
        <dbReference type="ARBA" id="ARBA00022603"/>
    </source>
</evidence>
<proteinExistence type="predicted"/>
<keyword evidence="2" id="KW-0808">Transferase</keyword>
<comment type="caution">
    <text evidence="3">The sequence shown here is derived from an EMBL/GenBank/DDBJ whole genome shotgun (WGS) entry which is preliminary data.</text>
</comment>
<evidence type="ECO:0000313" key="3">
    <source>
        <dbReference type="EMBL" id="KKN02707.1"/>
    </source>
</evidence>
<sequence length="124" mass="13614">APDHTSFSPLYVRYWKAARQGQPVGRLKSNRKLVLSVPAHTITKGDGYASAYHPTACRGITLQELKRIASFPDKFSFKSCASARLGVGNCVPPLFMRAIAKHIRSEILDKRMSDMGLTPVLANG</sequence>
<gene>
    <name evidence="3" type="ORF">LCGC14_1115070</name>
</gene>
<protein>
    <recommendedName>
        <fullName evidence="4">DNA (cytosine-5-)-methyltransferase</fullName>
    </recommendedName>
</protein>
<reference evidence="3" key="1">
    <citation type="journal article" date="2015" name="Nature">
        <title>Complex archaea that bridge the gap between prokaryotes and eukaryotes.</title>
        <authorList>
            <person name="Spang A."/>
            <person name="Saw J.H."/>
            <person name="Jorgensen S.L."/>
            <person name="Zaremba-Niedzwiedzka K."/>
            <person name="Martijn J."/>
            <person name="Lind A.E."/>
            <person name="van Eijk R."/>
            <person name="Schleper C."/>
            <person name="Guy L."/>
            <person name="Ettema T.J."/>
        </authorList>
    </citation>
    <scope>NUCLEOTIDE SEQUENCE</scope>
</reference>
<dbReference type="Pfam" id="PF00145">
    <property type="entry name" value="DNA_methylase"/>
    <property type="match status" value="1"/>
</dbReference>